<sequence>MCWPTEATLSGDLAGKRVLVAGGASGIGAVIARCAALNGAFVIVADRDLGGAQAVAGELPHASALELDVTDPTSIESLVDCLETDGLVPDALVQSAGIWEMGGVLEADRASFARLFAVNVEGCFFTLQATARLMIRHGRPGAIVTLASQAGRRGEAASPFYAATKASVISLTQSAALDLIGRGIRVNAVAPGNIDTPMWTQVDASFAARDGQSLGDKTRSVAAMIPIARFATPEEVAEVVVFLISDRASYVVGQTWNVDGGNFLS</sequence>
<protein>
    <submittedName>
        <fullName evidence="3">Enoyl-(Acyl carrier protein) reductase</fullName>
    </submittedName>
</protein>
<evidence type="ECO:0000256" key="1">
    <source>
        <dbReference type="ARBA" id="ARBA00006484"/>
    </source>
</evidence>
<dbReference type="Gene3D" id="3.40.50.720">
    <property type="entry name" value="NAD(P)-binding Rossmann-like Domain"/>
    <property type="match status" value="1"/>
</dbReference>
<dbReference type="Proteomes" id="UP000182284">
    <property type="component" value="Unassembled WGS sequence"/>
</dbReference>
<dbReference type="PANTHER" id="PTHR42760">
    <property type="entry name" value="SHORT-CHAIN DEHYDROGENASES/REDUCTASES FAMILY MEMBER"/>
    <property type="match status" value="1"/>
</dbReference>
<dbReference type="FunFam" id="3.40.50.720:FF:000084">
    <property type="entry name" value="Short-chain dehydrogenase reductase"/>
    <property type="match status" value="1"/>
</dbReference>
<dbReference type="PROSITE" id="PS00061">
    <property type="entry name" value="ADH_SHORT"/>
    <property type="match status" value="1"/>
</dbReference>
<dbReference type="GO" id="GO:0006633">
    <property type="term" value="P:fatty acid biosynthetic process"/>
    <property type="evidence" value="ECO:0007669"/>
    <property type="project" value="TreeGrafter"/>
</dbReference>
<dbReference type="RefSeq" id="WP_218129399.1">
    <property type="nucleotide sequence ID" value="NZ_FNBL01000010.1"/>
</dbReference>
<gene>
    <name evidence="3" type="ORF">SAMN04488117_11087</name>
</gene>
<dbReference type="Pfam" id="PF13561">
    <property type="entry name" value="adh_short_C2"/>
    <property type="match status" value="1"/>
</dbReference>
<dbReference type="InterPro" id="IPR036291">
    <property type="entry name" value="NAD(P)-bd_dom_sf"/>
</dbReference>
<dbReference type="InterPro" id="IPR002347">
    <property type="entry name" value="SDR_fam"/>
</dbReference>
<dbReference type="PRINTS" id="PR00080">
    <property type="entry name" value="SDRFAMILY"/>
</dbReference>
<evidence type="ECO:0000313" key="3">
    <source>
        <dbReference type="EMBL" id="SDG02348.1"/>
    </source>
</evidence>
<proteinExistence type="inferred from homology"/>
<organism evidence="3 4">
    <name type="scientific">Celeribacter baekdonensis</name>
    <dbReference type="NCBI Taxonomy" id="875171"/>
    <lineage>
        <taxon>Bacteria</taxon>
        <taxon>Pseudomonadati</taxon>
        <taxon>Pseudomonadota</taxon>
        <taxon>Alphaproteobacteria</taxon>
        <taxon>Rhodobacterales</taxon>
        <taxon>Roseobacteraceae</taxon>
        <taxon>Celeribacter</taxon>
    </lineage>
</organism>
<dbReference type="GO" id="GO:0048038">
    <property type="term" value="F:quinone binding"/>
    <property type="evidence" value="ECO:0007669"/>
    <property type="project" value="TreeGrafter"/>
</dbReference>
<dbReference type="PANTHER" id="PTHR42760:SF133">
    <property type="entry name" value="3-OXOACYL-[ACYL-CARRIER-PROTEIN] REDUCTASE"/>
    <property type="match status" value="1"/>
</dbReference>
<dbReference type="PRINTS" id="PR00081">
    <property type="entry name" value="GDHRDH"/>
</dbReference>
<dbReference type="GO" id="GO:0016616">
    <property type="term" value="F:oxidoreductase activity, acting on the CH-OH group of donors, NAD or NADP as acceptor"/>
    <property type="evidence" value="ECO:0007669"/>
    <property type="project" value="TreeGrafter"/>
</dbReference>
<keyword evidence="2" id="KW-0560">Oxidoreductase</keyword>
<accession>A0A1G7QUZ5</accession>
<comment type="similarity">
    <text evidence="1">Belongs to the short-chain dehydrogenases/reductases (SDR) family.</text>
</comment>
<name>A0A1G7QUZ5_9RHOB</name>
<evidence type="ECO:0000313" key="4">
    <source>
        <dbReference type="Proteomes" id="UP000182284"/>
    </source>
</evidence>
<dbReference type="EMBL" id="FNBL01000010">
    <property type="protein sequence ID" value="SDG02348.1"/>
    <property type="molecule type" value="Genomic_DNA"/>
</dbReference>
<dbReference type="InterPro" id="IPR020904">
    <property type="entry name" value="Sc_DH/Rdtase_CS"/>
</dbReference>
<reference evidence="3 4" key="1">
    <citation type="submission" date="2016-10" db="EMBL/GenBank/DDBJ databases">
        <authorList>
            <person name="de Groot N.N."/>
        </authorList>
    </citation>
    <scope>NUCLEOTIDE SEQUENCE [LARGE SCALE GENOMIC DNA]</scope>
    <source>
        <strain evidence="3 4">DSM 27375</strain>
    </source>
</reference>
<dbReference type="SUPFAM" id="SSF51735">
    <property type="entry name" value="NAD(P)-binding Rossmann-fold domains"/>
    <property type="match status" value="1"/>
</dbReference>
<dbReference type="AlphaFoldDB" id="A0A1G7QUZ5"/>
<evidence type="ECO:0000256" key="2">
    <source>
        <dbReference type="ARBA" id="ARBA00023002"/>
    </source>
</evidence>